<comment type="cofactor">
    <cofactor evidence="1">
        <name>Zn(2+)</name>
        <dbReference type="ChEBI" id="CHEBI:29105"/>
    </cofactor>
</comment>
<keyword evidence="11" id="KW-1185">Reference proteome</keyword>
<gene>
    <name evidence="10" type="ORF">CISIN_1g014311mg</name>
</gene>
<dbReference type="CDD" id="cd01284">
    <property type="entry name" value="Riboflavin_deaminase-reductase"/>
    <property type="match status" value="1"/>
</dbReference>
<evidence type="ECO:0000256" key="5">
    <source>
        <dbReference type="ARBA" id="ARBA00022801"/>
    </source>
</evidence>
<dbReference type="Gene3D" id="3.40.140.10">
    <property type="entry name" value="Cytidine Deaminase, domain 2"/>
    <property type="match status" value="1"/>
</dbReference>
<organism evidence="10 11">
    <name type="scientific">Citrus sinensis</name>
    <name type="common">Sweet orange</name>
    <name type="synonym">Citrus aurantium var. sinensis</name>
    <dbReference type="NCBI Taxonomy" id="2711"/>
    <lineage>
        <taxon>Eukaryota</taxon>
        <taxon>Viridiplantae</taxon>
        <taxon>Streptophyta</taxon>
        <taxon>Embryophyta</taxon>
        <taxon>Tracheophyta</taxon>
        <taxon>Spermatophyta</taxon>
        <taxon>Magnoliopsida</taxon>
        <taxon>eudicotyledons</taxon>
        <taxon>Gunneridae</taxon>
        <taxon>Pentapetalae</taxon>
        <taxon>rosids</taxon>
        <taxon>malvids</taxon>
        <taxon>Sapindales</taxon>
        <taxon>Rutaceae</taxon>
        <taxon>Aurantioideae</taxon>
        <taxon>Citrus</taxon>
    </lineage>
</organism>
<evidence type="ECO:0000259" key="9">
    <source>
        <dbReference type="PROSITE" id="PS51747"/>
    </source>
</evidence>
<dbReference type="PANTHER" id="PTHR11079:SF162">
    <property type="entry name" value="RIBOFLAVIN BIOSYNTHESIS PROTEIN PYRD, CHLOROPLASTIC"/>
    <property type="match status" value="1"/>
</dbReference>
<dbReference type="SUPFAM" id="SSF53927">
    <property type="entry name" value="Cytidine deaminase-like"/>
    <property type="match status" value="1"/>
</dbReference>
<dbReference type="SUPFAM" id="SSF53597">
    <property type="entry name" value="Dihydrofolate reductase-like"/>
    <property type="match status" value="1"/>
</dbReference>
<dbReference type="eggNOG" id="KOG1018">
    <property type="taxonomic scope" value="Eukaryota"/>
</dbReference>
<name>A0A067H5E0_CITSI</name>
<feature type="domain" description="CMP/dCMP-type deaminase" evidence="9">
    <location>
        <begin position="75"/>
        <end position="197"/>
    </location>
</feature>
<evidence type="ECO:0000256" key="6">
    <source>
        <dbReference type="ARBA" id="ARBA00022833"/>
    </source>
</evidence>
<dbReference type="Pfam" id="PF00383">
    <property type="entry name" value="dCMP_cyt_deam_1"/>
    <property type="match status" value="1"/>
</dbReference>
<comment type="function">
    <text evidence="7">Monofunctional pyrimidine deaminase involved in the riboflavin biosynthesis pathway. Also has a reductase domain that lacks catalytically essential substrate-binding residues.</text>
</comment>
<dbReference type="InterPro" id="IPR004794">
    <property type="entry name" value="Eubact_RibD"/>
</dbReference>
<evidence type="ECO:0000256" key="4">
    <source>
        <dbReference type="ARBA" id="ARBA00022723"/>
    </source>
</evidence>
<sequence>MHTHRLSTPNHNLHQLGLSPCRIFYPTSSPTLAFNQNSTFGFCNSLKRLAKSLTSTRKCRGGYRIRCGQVQNNDKDDGFYMRRCVELATKAVGSTSPNPMVGCVIVKDGKIVGEGFHPKAGQPHAEVFALRDAGELAEGATAYVSLEPCNHYGRTPPCTEALIKAKVKKVVVGMLDPNPIVNSKGLERLRDAGIDVTVGVEDELCKRLNEAFIHRIVTGKPFATLRYTLSVNGHVLDQLGEGVAESGGYYSQLLQEYDAIILSASSTKKYSIPASQEPDANQPFRIITVSNHASPIRIPGLSEESSSKVIVFTDGEITVEPDMGTKGIETVNLHQLNLKAVLDYCYSHGFCSVLVDLRGNYGDLEMLLKEGIEQNLLQKIVVEVLPVWNGSDGGNPHTLLNSLGKRLILKNLQPKMSSQSIVLEGYL</sequence>
<evidence type="ECO:0000256" key="1">
    <source>
        <dbReference type="ARBA" id="ARBA00001947"/>
    </source>
</evidence>
<dbReference type="GO" id="GO:0009231">
    <property type="term" value="P:riboflavin biosynthetic process"/>
    <property type="evidence" value="ECO:0007669"/>
    <property type="project" value="UniProtKB-UniPathway"/>
</dbReference>
<dbReference type="NCBIfam" id="TIGR00326">
    <property type="entry name" value="eubact_ribD"/>
    <property type="match status" value="1"/>
</dbReference>
<dbReference type="SMR" id="A0A067H5E0"/>
<proteinExistence type="predicted"/>
<evidence type="ECO:0000313" key="10">
    <source>
        <dbReference type="EMBL" id="KDO86140.1"/>
    </source>
</evidence>
<comment type="pathway">
    <text evidence="2">Cofactor biosynthesis; riboflavin biosynthesis; 5-amino-6-(D-ribitylamino)uracil from GTP: step 2/4.</text>
</comment>
<keyword evidence="5" id="KW-0378">Hydrolase</keyword>
<evidence type="ECO:0000256" key="3">
    <source>
        <dbReference type="ARBA" id="ARBA00012766"/>
    </source>
</evidence>
<dbReference type="PANTHER" id="PTHR11079">
    <property type="entry name" value="CYTOSINE DEAMINASE FAMILY MEMBER"/>
    <property type="match status" value="1"/>
</dbReference>
<dbReference type="KEGG" id="cit:102620969"/>
<dbReference type="InterPro" id="IPR016192">
    <property type="entry name" value="APOBEC/CMP_deaminase_Zn-bd"/>
</dbReference>
<dbReference type="UniPathway" id="UPA00275">
    <property type="reaction ID" value="UER00401"/>
</dbReference>
<dbReference type="EC" id="3.5.4.26" evidence="3"/>
<keyword evidence="4" id="KW-0479">Metal-binding</keyword>
<evidence type="ECO:0000256" key="8">
    <source>
        <dbReference type="ARBA" id="ARBA00070721"/>
    </source>
</evidence>
<evidence type="ECO:0000256" key="7">
    <source>
        <dbReference type="ARBA" id="ARBA00058389"/>
    </source>
</evidence>
<accession>A0A067H5E0</accession>
<evidence type="ECO:0000313" key="11">
    <source>
        <dbReference type="Proteomes" id="UP000027120"/>
    </source>
</evidence>
<dbReference type="InterPro" id="IPR024072">
    <property type="entry name" value="DHFR-like_dom_sf"/>
</dbReference>
<dbReference type="GO" id="GO:0008835">
    <property type="term" value="F:diaminohydroxyphosphoribosylaminopyrimidine deaminase activity"/>
    <property type="evidence" value="ECO:0000318"/>
    <property type="project" value="GO_Central"/>
</dbReference>
<dbReference type="InterPro" id="IPR002125">
    <property type="entry name" value="CMP_dCMP_dom"/>
</dbReference>
<reference evidence="10 11" key="1">
    <citation type="submission" date="2014-04" db="EMBL/GenBank/DDBJ databases">
        <authorList>
            <consortium name="International Citrus Genome Consortium"/>
            <person name="Gmitter F."/>
            <person name="Chen C."/>
            <person name="Farmerie W."/>
            <person name="Harkins T."/>
            <person name="Desany B."/>
            <person name="Mohiuddin M."/>
            <person name="Kodira C."/>
            <person name="Borodovsky M."/>
            <person name="Lomsadze A."/>
            <person name="Burns P."/>
            <person name="Jenkins J."/>
            <person name="Prochnik S."/>
            <person name="Shu S."/>
            <person name="Chapman J."/>
            <person name="Pitluck S."/>
            <person name="Schmutz J."/>
            <person name="Rokhsar D."/>
        </authorList>
    </citation>
    <scope>NUCLEOTIDE SEQUENCE</scope>
</reference>
<dbReference type="InterPro" id="IPR016193">
    <property type="entry name" value="Cytidine_deaminase-like"/>
</dbReference>
<evidence type="ECO:0000256" key="2">
    <source>
        <dbReference type="ARBA" id="ARBA00004882"/>
    </source>
</evidence>
<protein>
    <recommendedName>
        <fullName evidence="8">Riboflavin biosynthesis protein PYRD, chloroplastic</fullName>
        <ecNumber evidence="3">3.5.4.26</ecNumber>
    </recommendedName>
</protein>
<dbReference type="FunFam" id="3.40.140.10:FF:000025">
    <property type="entry name" value="Riboflavin biosynthesis protein RibD"/>
    <property type="match status" value="1"/>
</dbReference>
<dbReference type="AlphaFoldDB" id="A0A067H5E0"/>
<dbReference type="Gene3D" id="3.40.430.10">
    <property type="entry name" value="Dihydrofolate Reductase, subunit A"/>
    <property type="match status" value="1"/>
</dbReference>
<dbReference type="GO" id="GO:0008270">
    <property type="term" value="F:zinc ion binding"/>
    <property type="evidence" value="ECO:0007669"/>
    <property type="project" value="InterPro"/>
</dbReference>
<dbReference type="Proteomes" id="UP000027120">
    <property type="component" value="Unassembled WGS sequence"/>
</dbReference>
<dbReference type="PaxDb" id="2711-XP_006491085.1"/>
<dbReference type="STRING" id="2711.A0A067H5E0"/>
<dbReference type="EMBL" id="KK784873">
    <property type="protein sequence ID" value="KDO86140.1"/>
    <property type="molecule type" value="Genomic_DNA"/>
</dbReference>
<keyword evidence="6" id="KW-0862">Zinc</keyword>
<dbReference type="PROSITE" id="PS00903">
    <property type="entry name" value="CYT_DCMP_DEAMINASES_1"/>
    <property type="match status" value="1"/>
</dbReference>
<dbReference type="PROSITE" id="PS51747">
    <property type="entry name" value="CYT_DCMP_DEAMINASES_2"/>
    <property type="match status" value="1"/>
</dbReference>